<proteinExistence type="predicted"/>
<dbReference type="RefSeq" id="WP_232069672.1">
    <property type="nucleotide sequence ID" value="NZ_LR593886.1"/>
</dbReference>
<reference evidence="1 2" key="1">
    <citation type="submission" date="2019-05" db="EMBL/GenBank/DDBJ databases">
        <authorList>
            <consortium name="Science for Life Laboratories"/>
        </authorList>
    </citation>
    <scope>NUCLEOTIDE SEQUENCE [LARGE SCALE GENOMIC DNA]</scope>
    <source>
        <strain evidence="1">Soil9</strain>
    </source>
</reference>
<name>A0A6P2CYN5_9BACT</name>
<evidence type="ECO:0000313" key="2">
    <source>
        <dbReference type="Proteomes" id="UP000464178"/>
    </source>
</evidence>
<protein>
    <submittedName>
        <fullName evidence="1">Transposase family protein</fullName>
    </submittedName>
</protein>
<dbReference type="KEGG" id="gms:SOIL9_37050"/>
<dbReference type="EMBL" id="LR593886">
    <property type="protein sequence ID" value="VTR94009.1"/>
    <property type="molecule type" value="Genomic_DNA"/>
</dbReference>
<organism evidence="1 2">
    <name type="scientific">Gemmata massiliana</name>
    <dbReference type="NCBI Taxonomy" id="1210884"/>
    <lineage>
        <taxon>Bacteria</taxon>
        <taxon>Pseudomonadati</taxon>
        <taxon>Planctomycetota</taxon>
        <taxon>Planctomycetia</taxon>
        <taxon>Gemmatales</taxon>
        <taxon>Gemmataceae</taxon>
        <taxon>Gemmata</taxon>
    </lineage>
</organism>
<dbReference type="Proteomes" id="UP000464178">
    <property type="component" value="Chromosome"/>
</dbReference>
<accession>A0A6P2CYN5</accession>
<sequence>MWTPKPLRNGSPRLKGPPVGKVVRMCAGTTYHNFALGAWVEDNARWDRVVVPRPEGSPGWVKLPIRWTVERTFTWLGGRTGD</sequence>
<keyword evidence="2" id="KW-1185">Reference proteome</keyword>
<gene>
    <name evidence="1" type="ORF">SOIL9_37050</name>
</gene>
<evidence type="ECO:0000313" key="1">
    <source>
        <dbReference type="EMBL" id="VTR94009.1"/>
    </source>
</evidence>
<dbReference type="AlphaFoldDB" id="A0A6P2CYN5"/>